<sequence>MDSQDHARITIPYGSPDIEGLSPPADYHELLEEKLLAHHHGSQDGGPHPGVTRSRASSFTPESLKTDHMVPEFERLNLASPSDEQARKEGVARSRFGYMEIFLRLI</sequence>
<dbReference type="EMBL" id="JACYCF010000009">
    <property type="protein sequence ID" value="KAF8754933.1"/>
    <property type="molecule type" value="Genomic_DNA"/>
</dbReference>
<evidence type="ECO:0000256" key="1">
    <source>
        <dbReference type="SAM" id="MobiDB-lite"/>
    </source>
</evidence>
<organism evidence="2 3">
    <name type="scientific">Rhizoctonia solani</name>
    <dbReference type="NCBI Taxonomy" id="456999"/>
    <lineage>
        <taxon>Eukaryota</taxon>
        <taxon>Fungi</taxon>
        <taxon>Dikarya</taxon>
        <taxon>Basidiomycota</taxon>
        <taxon>Agaricomycotina</taxon>
        <taxon>Agaricomycetes</taxon>
        <taxon>Cantharellales</taxon>
        <taxon>Ceratobasidiaceae</taxon>
        <taxon>Rhizoctonia</taxon>
    </lineage>
</organism>
<dbReference type="AlphaFoldDB" id="A0A8H7IC38"/>
<evidence type="ECO:0000313" key="3">
    <source>
        <dbReference type="Proteomes" id="UP000614334"/>
    </source>
</evidence>
<feature type="region of interest" description="Disordered" evidence="1">
    <location>
        <begin position="1"/>
        <end position="24"/>
    </location>
</feature>
<evidence type="ECO:0000313" key="2">
    <source>
        <dbReference type="EMBL" id="KAF8754933.1"/>
    </source>
</evidence>
<dbReference type="Proteomes" id="UP000614334">
    <property type="component" value="Unassembled WGS sequence"/>
</dbReference>
<feature type="compositionally biased region" description="Polar residues" evidence="1">
    <location>
        <begin position="54"/>
        <end position="63"/>
    </location>
</feature>
<feature type="region of interest" description="Disordered" evidence="1">
    <location>
        <begin position="36"/>
        <end position="68"/>
    </location>
</feature>
<gene>
    <name evidence="2" type="ORF">RHS01_05661</name>
</gene>
<proteinExistence type="predicted"/>
<reference evidence="2" key="1">
    <citation type="submission" date="2020-09" db="EMBL/GenBank/DDBJ databases">
        <title>Comparative genome analyses of four rice-infecting Rhizoctonia solani isolates reveal extensive enrichment of homogalacturonan modification genes.</title>
        <authorList>
            <person name="Lee D.-Y."/>
            <person name="Jeon J."/>
            <person name="Kim K.-T."/>
            <person name="Cheong K."/>
            <person name="Song H."/>
            <person name="Choi G."/>
            <person name="Ko J."/>
            <person name="Opiyo S.O."/>
            <person name="Zuo S."/>
            <person name="Madhav S."/>
            <person name="Lee Y.-H."/>
            <person name="Wang G.-L."/>
        </authorList>
    </citation>
    <scope>NUCLEOTIDE SEQUENCE</scope>
    <source>
        <strain evidence="2">AG1-IA B2</strain>
    </source>
</reference>
<comment type="caution">
    <text evidence="2">The sequence shown here is derived from an EMBL/GenBank/DDBJ whole genome shotgun (WGS) entry which is preliminary data.</text>
</comment>
<accession>A0A8H7IC38</accession>
<name>A0A8H7IC38_9AGAM</name>
<protein>
    <submittedName>
        <fullName evidence="2">Uncharacterized protein</fullName>
    </submittedName>
</protein>